<reference evidence="1 2" key="1">
    <citation type="submission" date="2018-11" db="EMBL/GenBank/DDBJ databases">
        <title>Genomes From Bacteria Associated with the Canine Oral Cavity: a Test Case for Automated Genome-Based Taxonomic Assignment.</title>
        <authorList>
            <person name="Coil D.A."/>
            <person name="Jospin G."/>
            <person name="Darling A.E."/>
            <person name="Wallis C."/>
            <person name="Davis I.J."/>
            <person name="Harris S."/>
            <person name="Eisen J.A."/>
            <person name="Holcombe L.J."/>
            <person name="O'Flynn C."/>
        </authorList>
    </citation>
    <scope>NUCLEOTIDE SEQUENCE [LARGE SCALE GENOMIC DNA]</scope>
    <source>
        <strain evidence="1 2">COT-280</strain>
    </source>
</reference>
<dbReference type="InterPro" id="IPR038666">
    <property type="entry name" value="SSP1_head-tail_sf"/>
</dbReference>
<protein>
    <submittedName>
        <fullName evidence="1">Head-tail adaptor protein</fullName>
    </submittedName>
</protein>
<organism evidence="1 2">
    <name type="scientific">Conchiformibius steedae</name>
    <dbReference type="NCBI Taxonomy" id="153493"/>
    <lineage>
        <taxon>Bacteria</taxon>
        <taxon>Pseudomonadati</taxon>
        <taxon>Pseudomonadota</taxon>
        <taxon>Betaproteobacteria</taxon>
        <taxon>Neisseriales</taxon>
        <taxon>Neisseriaceae</taxon>
        <taxon>Conchiformibius</taxon>
    </lineage>
</organism>
<evidence type="ECO:0000313" key="1">
    <source>
        <dbReference type="EMBL" id="RRD90426.1"/>
    </source>
</evidence>
<keyword evidence="2" id="KW-1185">Reference proteome</keyword>
<dbReference type="EMBL" id="RQYC01000006">
    <property type="protein sequence ID" value="RRD90426.1"/>
    <property type="molecule type" value="Genomic_DNA"/>
</dbReference>
<dbReference type="AlphaFoldDB" id="A0A3P2A6C7"/>
<proteinExistence type="predicted"/>
<gene>
    <name evidence="1" type="ORF">EII21_05775</name>
</gene>
<dbReference type="Gene3D" id="2.40.10.270">
    <property type="entry name" value="Bacteriophage SPP1 head-tail adaptor protein"/>
    <property type="match status" value="1"/>
</dbReference>
<dbReference type="InterPro" id="IPR008767">
    <property type="entry name" value="Phage_SPP1_head-tail_adaptor"/>
</dbReference>
<comment type="caution">
    <text evidence="1">The sequence shown here is derived from an EMBL/GenBank/DDBJ whole genome shotgun (WGS) entry which is preliminary data.</text>
</comment>
<evidence type="ECO:0000313" key="2">
    <source>
        <dbReference type="Proteomes" id="UP000269923"/>
    </source>
</evidence>
<dbReference type="NCBIfam" id="TIGR01563">
    <property type="entry name" value="gp16_SPP1"/>
    <property type="match status" value="1"/>
</dbReference>
<dbReference type="Proteomes" id="UP000269923">
    <property type="component" value="Unassembled WGS sequence"/>
</dbReference>
<dbReference type="RefSeq" id="WP_124794656.1">
    <property type="nucleotide sequence ID" value="NZ_RQYC01000006.1"/>
</dbReference>
<name>A0A3P2A6C7_9NEIS</name>
<sequence length="113" mass="13108">MEKTMLHAGNLSCRIEIHRQTESEDAAGATVQDWAVFLRLWASIHHVRQTGGVESIQAGKLAESPRLTVRVRFTEKINHGMRVHYRGERYNILTVQPDYLKREYTELLCEKTE</sequence>
<accession>A0A3P2A6C7</accession>
<dbReference type="OrthoDB" id="8613252at2"/>
<dbReference type="Pfam" id="PF05521">
    <property type="entry name" value="Phage_HCP"/>
    <property type="match status" value="1"/>
</dbReference>